<feature type="domain" description="BTB" evidence="6">
    <location>
        <begin position="123"/>
        <end position="193"/>
    </location>
</feature>
<dbReference type="InterPro" id="IPR044513">
    <property type="entry name" value="BT1/2/3/4/5"/>
</dbReference>
<protein>
    <recommendedName>
        <fullName evidence="6">BTB domain-containing protein</fullName>
    </recommendedName>
</protein>
<dbReference type="InterPro" id="IPR011333">
    <property type="entry name" value="SKP1/BTB/POZ_sf"/>
</dbReference>
<dbReference type="GO" id="GO:0005516">
    <property type="term" value="F:calmodulin binding"/>
    <property type="evidence" value="ECO:0007669"/>
    <property type="project" value="UniProtKB-ARBA"/>
</dbReference>
<dbReference type="SUPFAM" id="SSF54695">
    <property type="entry name" value="POZ domain"/>
    <property type="match status" value="1"/>
</dbReference>
<proteinExistence type="predicted"/>
<keyword evidence="3" id="KW-0863">Zinc-finger</keyword>
<evidence type="ECO:0000256" key="5">
    <source>
        <dbReference type="ARBA" id="ARBA00022833"/>
    </source>
</evidence>
<evidence type="ECO:0000256" key="3">
    <source>
        <dbReference type="ARBA" id="ARBA00022771"/>
    </source>
</evidence>
<reference evidence="7 8" key="1">
    <citation type="journal article" date="2020" name="Nat. Food">
        <title>A phased Vanilla planifolia genome enables genetic improvement of flavour and production.</title>
        <authorList>
            <person name="Hasing T."/>
            <person name="Tang H."/>
            <person name="Brym M."/>
            <person name="Khazi F."/>
            <person name="Huang T."/>
            <person name="Chambers A.H."/>
        </authorList>
    </citation>
    <scope>NUCLEOTIDE SEQUENCE [LARGE SCALE GENOMIC DNA]</scope>
    <source>
        <tissue evidence="7">Leaf</tissue>
    </source>
</reference>
<dbReference type="OrthoDB" id="6359816at2759"/>
<gene>
    <name evidence="7" type="ORF">HPP92_009701</name>
</gene>
<dbReference type="CDD" id="cd14733">
    <property type="entry name" value="BACK"/>
    <property type="match status" value="1"/>
</dbReference>
<comment type="caution">
    <text evidence="7">The sequence shown here is derived from an EMBL/GenBank/DDBJ whole genome shotgun (WGS) entry which is preliminary data.</text>
</comment>
<sequence length="460" mass="52945">MHNGNLHVQEGHVKTSEHEKEKLVHQCFTKESQWTSFLWSRHRLQLLCSYCTSAMAFFSDLDSIFVCIKNEKGIKSTSNVHLTHSGFIKPDIARQLERKKRESDIEMRIPASYDGFRQNEQPTDVQIVTSDGQRISAHAAVLKASASPVLERMLYCWRKQGSSVRVVHILGAPFEAVLDFVRFLYAAANGIQRPPFSDEMMARHGVQLLALAHAYRVDCLKRLCEAAVGYLVDPDGAIDVMKLARLCDAPRLKRRCLAVVAEDFVAVQRSEGWRFVQRHDPRLEMEVLLYLQEREQRMKRWKKGKAEREVFMQLSEAMACLEHICTEGCTEVGPHDGKPPSRNKGPCNSFRICETLQLLIRHFATCAKNKVVIGGCIHCRRMWQLFRLHSSICDQDYESCKVPLCRQFKQRTTREGKEEDVTWRLLVRKVMTAKVMSSLASRRTPDPLLQKAWERCRGKN</sequence>
<keyword evidence="5" id="KW-0862">Zinc</keyword>
<dbReference type="Pfam" id="PF02135">
    <property type="entry name" value="zf-TAZ"/>
    <property type="match status" value="1"/>
</dbReference>
<dbReference type="InterPro" id="IPR035898">
    <property type="entry name" value="TAZ_dom_sf"/>
</dbReference>
<dbReference type="Gene3D" id="1.25.40.420">
    <property type="match status" value="1"/>
</dbReference>
<accession>A0A835REE8</accession>
<dbReference type="InterPro" id="IPR000210">
    <property type="entry name" value="BTB/POZ_dom"/>
</dbReference>
<dbReference type="Gene3D" id="3.30.710.10">
    <property type="entry name" value="Potassium Channel Kv1.1, Chain A"/>
    <property type="match status" value="1"/>
</dbReference>
<dbReference type="GO" id="GO:0008270">
    <property type="term" value="F:zinc ion binding"/>
    <property type="evidence" value="ECO:0007669"/>
    <property type="project" value="UniProtKB-KW"/>
</dbReference>
<organism evidence="7 8">
    <name type="scientific">Vanilla planifolia</name>
    <name type="common">Vanilla</name>
    <dbReference type="NCBI Taxonomy" id="51239"/>
    <lineage>
        <taxon>Eukaryota</taxon>
        <taxon>Viridiplantae</taxon>
        <taxon>Streptophyta</taxon>
        <taxon>Embryophyta</taxon>
        <taxon>Tracheophyta</taxon>
        <taxon>Spermatophyta</taxon>
        <taxon>Magnoliopsida</taxon>
        <taxon>Liliopsida</taxon>
        <taxon>Asparagales</taxon>
        <taxon>Orchidaceae</taxon>
        <taxon>Vanilloideae</taxon>
        <taxon>Vanilleae</taxon>
        <taxon>Vanilla</taxon>
    </lineage>
</organism>
<dbReference type="InterPro" id="IPR000197">
    <property type="entry name" value="Znf_TAZ"/>
</dbReference>
<evidence type="ECO:0000256" key="2">
    <source>
        <dbReference type="ARBA" id="ARBA00022723"/>
    </source>
</evidence>
<dbReference type="PANTHER" id="PTHR46287">
    <property type="entry name" value="BTB/POZ AND TAZ DOMAIN-CONTAINING PROTEIN 3-RELATED"/>
    <property type="match status" value="1"/>
</dbReference>
<dbReference type="GO" id="GO:0006355">
    <property type="term" value="P:regulation of DNA-templated transcription"/>
    <property type="evidence" value="ECO:0007669"/>
    <property type="project" value="UniProtKB-ARBA"/>
</dbReference>
<evidence type="ECO:0000256" key="4">
    <source>
        <dbReference type="ARBA" id="ARBA00022786"/>
    </source>
</evidence>
<keyword evidence="2" id="KW-0479">Metal-binding</keyword>
<dbReference type="GO" id="GO:0009751">
    <property type="term" value="P:response to salicylic acid"/>
    <property type="evidence" value="ECO:0007669"/>
    <property type="project" value="UniProtKB-ARBA"/>
</dbReference>
<dbReference type="SMART" id="SM00551">
    <property type="entry name" value="ZnF_TAZ"/>
    <property type="match status" value="1"/>
</dbReference>
<dbReference type="SUPFAM" id="SSF57933">
    <property type="entry name" value="TAZ domain"/>
    <property type="match status" value="1"/>
</dbReference>
<evidence type="ECO:0000313" key="8">
    <source>
        <dbReference type="Proteomes" id="UP000639772"/>
    </source>
</evidence>
<dbReference type="GO" id="GO:0009725">
    <property type="term" value="P:response to hormone"/>
    <property type="evidence" value="ECO:0007669"/>
    <property type="project" value="UniProtKB-ARBA"/>
</dbReference>
<dbReference type="Gene3D" id="1.20.1020.10">
    <property type="entry name" value="TAZ domain"/>
    <property type="match status" value="1"/>
</dbReference>
<dbReference type="PANTHER" id="PTHR46287:SF5">
    <property type="entry name" value="OS02G0596700 PROTEIN"/>
    <property type="match status" value="1"/>
</dbReference>
<dbReference type="FunFam" id="1.20.1020.10:FF:000004">
    <property type="entry name" value="BTB/POZ and TAZ domain-containing protein 2"/>
    <property type="match status" value="1"/>
</dbReference>
<dbReference type="Pfam" id="PF00651">
    <property type="entry name" value="BTB"/>
    <property type="match status" value="1"/>
</dbReference>
<dbReference type="FunFam" id="1.25.40.420:FF:000012">
    <property type="entry name" value="BTB/POZ and TAZ domain-containing protein 2"/>
    <property type="match status" value="1"/>
</dbReference>
<dbReference type="Proteomes" id="UP000639772">
    <property type="component" value="Unassembled WGS sequence"/>
</dbReference>
<evidence type="ECO:0000259" key="6">
    <source>
        <dbReference type="PROSITE" id="PS50097"/>
    </source>
</evidence>
<dbReference type="AlphaFoldDB" id="A0A835REE8"/>
<dbReference type="GO" id="GO:0042542">
    <property type="term" value="P:response to hydrogen peroxide"/>
    <property type="evidence" value="ECO:0007669"/>
    <property type="project" value="UniProtKB-ARBA"/>
</dbReference>
<evidence type="ECO:0000256" key="1">
    <source>
        <dbReference type="ARBA" id="ARBA00004906"/>
    </source>
</evidence>
<dbReference type="PROSITE" id="PS50097">
    <property type="entry name" value="BTB"/>
    <property type="match status" value="1"/>
</dbReference>
<dbReference type="SMART" id="SM00225">
    <property type="entry name" value="BTB"/>
    <property type="match status" value="1"/>
</dbReference>
<name>A0A835REE8_VANPL</name>
<keyword evidence="4" id="KW-0833">Ubl conjugation pathway</keyword>
<evidence type="ECO:0000313" key="7">
    <source>
        <dbReference type="EMBL" id="KAG0487606.1"/>
    </source>
</evidence>
<dbReference type="GO" id="GO:0005634">
    <property type="term" value="C:nucleus"/>
    <property type="evidence" value="ECO:0007669"/>
    <property type="project" value="TreeGrafter"/>
</dbReference>
<dbReference type="EMBL" id="JADCNM010000004">
    <property type="protein sequence ID" value="KAG0487606.1"/>
    <property type="molecule type" value="Genomic_DNA"/>
</dbReference>
<comment type="pathway">
    <text evidence="1">Protein modification; protein ubiquitination.</text>
</comment>